<accession>A0A518ELJ9</accession>
<dbReference type="PANTHER" id="PTHR45436">
    <property type="entry name" value="SENSOR HISTIDINE KINASE YKOH"/>
    <property type="match status" value="1"/>
</dbReference>
<evidence type="ECO:0000259" key="13">
    <source>
        <dbReference type="PROSITE" id="PS50885"/>
    </source>
</evidence>
<evidence type="ECO:0000256" key="5">
    <source>
        <dbReference type="ARBA" id="ARBA00022679"/>
    </source>
</evidence>
<evidence type="ECO:0000256" key="11">
    <source>
        <dbReference type="SAM" id="MobiDB-lite"/>
    </source>
</evidence>
<dbReference type="Pfam" id="PF00512">
    <property type="entry name" value="HisKA"/>
    <property type="match status" value="1"/>
</dbReference>
<feature type="domain" description="HAMP" evidence="13">
    <location>
        <begin position="245"/>
        <end position="298"/>
    </location>
</feature>
<feature type="region of interest" description="Disordered" evidence="11">
    <location>
        <begin position="148"/>
        <end position="199"/>
    </location>
</feature>
<name>A0A518ELJ9_9BACT</name>
<feature type="domain" description="Histidine kinase" evidence="12">
    <location>
        <begin position="306"/>
        <end position="517"/>
    </location>
</feature>
<evidence type="ECO:0000256" key="6">
    <source>
        <dbReference type="ARBA" id="ARBA00022692"/>
    </source>
</evidence>
<gene>
    <name evidence="14" type="primary">czcS</name>
    <name evidence="14" type="ORF">Poly30_04530</name>
</gene>
<dbReference type="Proteomes" id="UP000320390">
    <property type="component" value="Chromosome"/>
</dbReference>
<evidence type="ECO:0000256" key="10">
    <source>
        <dbReference type="ARBA" id="ARBA00023136"/>
    </source>
</evidence>
<evidence type="ECO:0000256" key="2">
    <source>
        <dbReference type="ARBA" id="ARBA00004141"/>
    </source>
</evidence>
<evidence type="ECO:0000256" key="3">
    <source>
        <dbReference type="ARBA" id="ARBA00012438"/>
    </source>
</evidence>
<reference evidence="14 15" key="1">
    <citation type="submission" date="2019-02" db="EMBL/GenBank/DDBJ databases">
        <title>Deep-cultivation of Planctomycetes and their phenomic and genomic characterization uncovers novel biology.</title>
        <authorList>
            <person name="Wiegand S."/>
            <person name="Jogler M."/>
            <person name="Boedeker C."/>
            <person name="Pinto D."/>
            <person name="Vollmers J."/>
            <person name="Rivas-Marin E."/>
            <person name="Kohn T."/>
            <person name="Peeters S.H."/>
            <person name="Heuer A."/>
            <person name="Rast P."/>
            <person name="Oberbeckmann S."/>
            <person name="Bunk B."/>
            <person name="Jeske O."/>
            <person name="Meyerdierks A."/>
            <person name="Storesund J.E."/>
            <person name="Kallscheuer N."/>
            <person name="Luecker S."/>
            <person name="Lage O.M."/>
            <person name="Pohl T."/>
            <person name="Merkel B.J."/>
            <person name="Hornburger P."/>
            <person name="Mueller R.-W."/>
            <person name="Bruemmer F."/>
            <person name="Labrenz M."/>
            <person name="Spormann A.M."/>
            <person name="Op den Camp H."/>
            <person name="Overmann J."/>
            <person name="Amann R."/>
            <person name="Jetten M.S.M."/>
            <person name="Mascher T."/>
            <person name="Medema M.H."/>
            <person name="Devos D.P."/>
            <person name="Kaster A.-K."/>
            <person name="Ovreas L."/>
            <person name="Rohde M."/>
            <person name="Galperin M.Y."/>
            <person name="Jogler C."/>
        </authorList>
    </citation>
    <scope>NUCLEOTIDE SEQUENCE [LARGE SCALE GENOMIC DNA]</scope>
    <source>
        <strain evidence="14 15">Poly30</strain>
    </source>
</reference>
<dbReference type="AlphaFoldDB" id="A0A518ELJ9"/>
<evidence type="ECO:0000256" key="1">
    <source>
        <dbReference type="ARBA" id="ARBA00000085"/>
    </source>
</evidence>
<dbReference type="EC" id="2.7.13.3" evidence="3"/>
<dbReference type="SUPFAM" id="SSF55874">
    <property type="entry name" value="ATPase domain of HSP90 chaperone/DNA topoisomerase II/histidine kinase"/>
    <property type="match status" value="1"/>
</dbReference>
<dbReference type="Pfam" id="PF02518">
    <property type="entry name" value="HATPase_c"/>
    <property type="match status" value="1"/>
</dbReference>
<dbReference type="InterPro" id="IPR036097">
    <property type="entry name" value="HisK_dim/P_sf"/>
</dbReference>
<dbReference type="SUPFAM" id="SSF47384">
    <property type="entry name" value="Homodimeric domain of signal transducing histidine kinase"/>
    <property type="match status" value="1"/>
</dbReference>
<dbReference type="Gene3D" id="3.30.565.10">
    <property type="entry name" value="Histidine kinase-like ATPase, C-terminal domain"/>
    <property type="match status" value="1"/>
</dbReference>
<comment type="subcellular location">
    <subcellularLocation>
        <location evidence="2">Membrane</location>
        <topology evidence="2">Multi-pass membrane protein</topology>
    </subcellularLocation>
</comment>
<protein>
    <recommendedName>
        <fullName evidence="3">histidine kinase</fullName>
        <ecNumber evidence="3">2.7.13.3</ecNumber>
    </recommendedName>
</protein>
<evidence type="ECO:0000313" key="14">
    <source>
        <dbReference type="EMBL" id="QDV04958.1"/>
    </source>
</evidence>
<sequence length="517" mass="55086">MMVLVAVALSVGMAGLFAARTLRARIVSEAESSLESVLRLGATRMCAEARQVNLTDRVFFSDRELSGMDEFLWLVKGSRGAPGSQGFQGAPGSAADAGVEELARSDGFPFDGLIAPLADTSFPAEPMVRFVVGQDADGQPYRMAMLAITPALDRPPTRSEDRSPGMGQRPQRGGDRGRPGAGPGRGGPGGPGGGPRFAPDEHFQIYVARSIREERAILESLLRTLLAAGAVAVGLSALIVPWTVRRGLRPVRAISKKISDVDETRLDRALEIDAIPVELAPIVQSFEGVREHLAAAFAREGRFTSNAAHELRTPLAGLRASMEVALRRQRTSDQYRATIDECLQITCSMQGMVESLLLLAKGGHPSRGAEAVDVEGCLRRAFAASAGELAEQRLTVQWGNVTDPVVSCVAALAERALSNIVANAVQYAVPGSVITVAFDEAPDELGLRLVNRCEGLAHDTAERAFEPLWRGDTVRTDASLHAGLGLSIVQQCVEAIGGSVSVCTECDRFELSLSLPR</sequence>
<keyword evidence="10" id="KW-0472">Membrane</keyword>
<evidence type="ECO:0000256" key="8">
    <source>
        <dbReference type="ARBA" id="ARBA00022989"/>
    </source>
</evidence>
<dbReference type="InterPro" id="IPR050428">
    <property type="entry name" value="TCS_sensor_his_kinase"/>
</dbReference>
<dbReference type="InterPro" id="IPR003660">
    <property type="entry name" value="HAMP_dom"/>
</dbReference>
<dbReference type="CDD" id="cd00082">
    <property type="entry name" value="HisKA"/>
    <property type="match status" value="1"/>
</dbReference>
<evidence type="ECO:0000259" key="12">
    <source>
        <dbReference type="PROSITE" id="PS50109"/>
    </source>
</evidence>
<dbReference type="Gene3D" id="1.10.287.130">
    <property type="match status" value="1"/>
</dbReference>
<dbReference type="InterPro" id="IPR005467">
    <property type="entry name" value="His_kinase_dom"/>
</dbReference>
<dbReference type="GO" id="GO:0000155">
    <property type="term" value="F:phosphorelay sensor kinase activity"/>
    <property type="evidence" value="ECO:0007669"/>
    <property type="project" value="InterPro"/>
</dbReference>
<dbReference type="GO" id="GO:0005886">
    <property type="term" value="C:plasma membrane"/>
    <property type="evidence" value="ECO:0007669"/>
    <property type="project" value="TreeGrafter"/>
</dbReference>
<dbReference type="PROSITE" id="PS50885">
    <property type="entry name" value="HAMP"/>
    <property type="match status" value="1"/>
</dbReference>
<dbReference type="InterPro" id="IPR003594">
    <property type="entry name" value="HATPase_dom"/>
</dbReference>
<dbReference type="PANTHER" id="PTHR45436:SF15">
    <property type="entry name" value="SENSOR HISTIDINE KINASE CUSS"/>
    <property type="match status" value="1"/>
</dbReference>
<evidence type="ECO:0000313" key="15">
    <source>
        <dbReference type="Proteomes" id="UP000320390"/>
    </source>
</evidence>
<comment type="catalytic activity">
    <reaction evidence="1">
        <text>ATP + protein L-histidine = ADP + protein N-phospho-L-histidine.</text>
        <dbReference type="EC" id="2.7.13.3"/>
    </reaction>
</comment>
<keyword evidence="8" id="KW-1133">Transmembrane helix</keyword>
<keyword evidence="6" id="KW-0812">Transmembrane</keyword>
<evidence type="ECO:0000256" key="9">
    <source>
        <dbReference type="ARBA" id="ARBA00023012"/>
    </source>
</evidence>
<dbReference type="EMBL" id="CP036434">
    <property type="protein sequence ID" value="QDV04958.1"/>
    <property type="molecule type" value="Genomic_DNA"/>
</dbReference>
<evidence type="ECO:0000256" key="7">
    <source>
        <dbReference type="ARBA" id="ARBA00022777"/>
    </source>
</evidence>
<keyword evidence="15" id="KW-1185">Reference proteome</keyword>
<keyword evidence="9" id="KW-0902">Two-component regulatory system</keyword>
<dbReference type="InterPro" id="IPR003661">
    <property type="entry name" value="HisK_dim/P_dom"/>
</dbReference>
<feature type="compositionally biased region" description="Gly residues" evidence="11">
    <location>
        <begin position="179"/>
        <end position="195"/>
    </location>
</feature>
<dbReference type="SMART" id="SM00387">
    <property type="entry name" value="HATPase_c"/>
    <property type="match status" value="1"/>
</dbReference>
<proteinExistence type="predicted"/>
<dbReference type="SMART" id="SM00388">
    <property type="entry name" value="HisKA"/>
    <property type="match status" value="1"/>
</dbReference>
<dbReference type="PROSITE" id="PS50109">
    <property type="entry name" value="HIS_KIN"/>
    <property type="match status" value="1"/>
</dbReference>
<keyword evidence="5 14" id="KW-0808">Transferase</keyword>
<evidence type="ECO:0000256" key="4">
    <source>
        <dbReference type="ARBA" id="ARBA00022553"/>
    </source>
</evidence>
<keyword evidence="7" id="KW-0418">Kinase</keyword>
<keyword evidence="4" id="KW-0597">Phosphoprotein</keyword>
<dbReference type="InterPro" id="IPR036890">
    <property type="entry name" value="HATPase_C_sf"/>
</dbReference>
<organism evidence="14 15">
    <name type="scientific">Saltatorellus ferox</name>
    <dbReference type="NCBI Taxonomy" id="2528018"/>
    <lineage>
        <taxon>Bacteria</taxon>
        <taxon>Pseudomonadati</taxon>
        <taxon>Planctomycetota</taxon>
        <taxon>Planctomycetia</taxon>
        <taxon>Planctomycetia incertae sedis</taxon>
        <taxon>Saltatorellus</taxon>
    </lineage>
</organism>